<organism evidence="7 8">
    <name type="scientific">Chara braunii</name>
    <name type="common">Braun's stonewort</name>
    <dbReference type="NCBI Taxonomy" id="69332"/>
    <lineage>
        <taxon>Eukaryota</taxon>
        <taxon>Viridiplantae</taxon>
        <taxon>Streptophyta</taxon>
        <taxon>Charophyceae</taxon>
        <taxon>Charales</taxon>
        <taxon>Characeae</taxon>
        <taxon>Chara</taxon>
    </lineage>
</organism>
<evidence type="ECO:0000256" key="3">
    <source>
        <dbReference type="ARBA" id="ARBA00022840"/>
    </source>
</evidence>
<dbReference type="GO" id="GO:0032301">
    <property type="term" value="C:MutSalpha complex"/>
    <property type="evidence" value="ECO:0007669"/>
    <property type="project" value="TreeGrafter"/>
</dbReference>
<sequence length="536" mass="58592">MVSSFLATVNGLCNAQSFLENFAVEAYGKRKLRSQFLQAAVNASKDSVATKALEEIRNAIHLPRKKDEPVQLVDIYKVAQVPCGTCKQRDMFDDSEDAEAEEQLREAKIFLSLLKSFNEHNPRWSAIVDGVAKVDVVVAFASVVDSSHATYCRPTFVQMSSEDVSGLSASGSSLEIIGLRHPYAVGGCVALGRQETPVVPNDVRLGVIERLSDDQSVGSRKQSLDGSDRPGATDGKWRPRTILLTGPNMGGKSTLLRATCLAVIMAQIGCYVSAERCTLSPVDAIFTRLGARDNILAGESTFMVECNETASVLRDATSNSLVVLDELGRGTSTFDGYAIAYGVLKHLTSKLDCRLLFATHYHGLTVEFAQDKLIRLQYMDSLVRLDPESVGSSDMNEPTKSVTNPLDGNAAHPKGEKVSSGRPERSQQKPMRQLVFLYKLQDGVCPLTYGLQVALLAGLPAKVVVRSKKASAILENALKESFERAAYEDDPFPKLHRSWLLDTVSYARSLHSSQGADDDAFDIIYCIQQEMKHSSI</sequence>
<dbReference type="GO" id="GO:0140664">
    <property type="term" value="F:ATP-dependent DNA damage sensor activity"/>
    <property type="evidence" value="ECO:0007669"/>
    <property type="project" value="InterPro"/>
</dbReference>
<dbReference type="InterPro" id="IPR000432">
    <property type="entry name" value="DNA_mismatch_repair_MutS_C"/>
</dbReference>
<dbReference type="SUPFAM" id="SSF52540">
    <property type="entry name" value="P-loop containing nucleoside triphosphate hydrolases"/>
    <property type="match status" value="1"/>
</dbReference>
<accession>A0A388LG36</accession>
<keyword evidence="3" id="KW-0067">ATP-binding</keyword>
<reference evidence="7 8" key="1">
    <citation type="journal article" date="2018" name="Cell">
        <title>The Chara Genome: Secondary Complexity and Implications for Plant Terrestrialization.</title>
        <authorList>
            <person name="Nishiyama T."/>
            <person name="Sakayama H."/>
            <person name="Vries J.D."/>
            <person name="Buschmann H."/>
            <person name="Saint-Marcoux D."/>
            <person name="Ullrich K.K."/>
            <person name="Haas F.B."/>
            <person name="Vanderstraeten L."/>
            <person name="Becker D."/>
            <person name="Lang D."/>
            <person name="Vosolsobe S."/>
            <person name="Rombauts S."/>
            <person name="Wilhelmsson P.K.I."/>
            <person name="Janitza P."/>
            <person name="Kern R."/>
            <person name="Heyl A."/>
            <person name="Rumpler F."/>
            <person name="Villalobos L.I.A.C."/>
            <person name="Clay J.M."/>
            <person name="Skokan R."/>
            <person name="Toyoda A."/>
            <person name="Suzuki Y."/>
            <person name="Kagoshima H."/>
            <person name="Schijlen E."/>
            <person name="Tajeshwar N."/>
            <person name="Catarino B."/>
            <person name="Hetherington A.J."/>
            <person name="Saltykova A."/>
            <person name="Bonnot C."/>
            <person name="Breuninger H."/>
            <person name="Symeonidi A."/>
            <person name="Radhakrishnan G.V."/>
            <person name="Van Nieuwerburgh F."/>
            <person name="Deforce D."/>
            <person name="Chang C."/>
            <person name="Karol K.G."/>
            <person name="Hedrich R."/>
            <person name="Ulvskov P."/>
            <person name="Glockner G."/>
            <person name="Delwiche C.F."/>
            <person name="Petrasek J."/>
            <person name="Van de Peer Y."/>
            <person name="Friml J."/>
            <person name="Beilby M."/>
            <person name="Dolan L."/>
            <person name="Kohara Y."/>
            <person name="Sugano S."/>
            <person name="Fujiyama A."/>
            <person name="Delaux P.-M."/>
            <person name="Quint M."/>
            <person name="TheiBen G."/>
            <person name="Hagemann M."/>
            <person name="Harholt J."/>
            <person name="Dunand C."/>
            <person name="Zachgo S."/>
            <person name="Langdale J."/>
            <person name="Maumus F."/>
            <person name="Straeten D.V.D."/>
            <person name="Gould S.B."/>
            <person name="Rensing S.A."/>
        </authorList>
    </citation>
    <scope>NUCLEOTIDE SEQUENCE [LARGE SCALE GENOMIC DNA]</scope>
    <source>
        <strain evidence="7 8">S276</strain>
    </source>
</reference>
<feature type="compositionally biased region" description="Polar residues" evidence="5">
    <location>
        <begin position="390"/>
        <end position="406"/>
    </location>
</feature>
<dbReference type="Gene3D" id="3.40.50.300">
    <property type="entry name" value="P-loop containing nucleotide triphosphate hydrolases"/>
    <property type="match status" value="1"/>
</dbReference>
<keyword evidence="2" id="KW-0547">Nucleotide-binding</keyword>
<dbReference type="InterPro" id="IPR027417">
    <property type="entry name" value="P-loop_NTPase"/>
</dbReference>
<comment type="caution">
    <text evidence="7">The sequence shown here is derived from an EMBL/GenBank/DDBJ whole genome shotgun (WGS) entry which is preliminary data.</text>
</comment>
<dbReference type="Proteomes" id="UP000265515">
    <property type="component" value="Unassembled WGS sequence"/>
</dbReference>
<dbReference type="PANTHER" id="PTHR11361">
    <property type="entry name" value="DNA MISMATCH REPAIR PROTEIN MUTS FAMILY MEMBER"/>
    <property type="match status" value="1"/>
</dbReference>
<dbReference type="EMBL" id="BFEA01000370">
    <property type="protein sequence ID" value="GBG81276.1"/>
    <property type="molecule type" value="Genomic_DNA"/>
</dbReference>
<comment type="similarity">
    <text evidence="1">Belongs to the DNA mismatch repair MutS family.</text>
</comment>
<name>A0A388LG36_CHABU</name>
<keyword evidence="8" id="KW-1185">Reference proteome</keyword>
<keyword evidence="4" id="KW-0238">DNA-binding</keyword>
<evidence type="ECO:0000313" key="8">
    <source>
        <dbReference type="Proteomes" id="UP000265515"/>
    </source>
</evidence>
<feature type="region of interest" description="Disordered" evidence="5">
    <location>
        <begin position="388"/>
        <end position="428"/>
    </location>
</feature>
<gene>
    <name evidence="7" type="ORF">CBR_g31950</name>
</gene>
<dbReference type="Pfam" id="PF00488">
    <property type="entry name" value="MutS_V"/>
    <property type="match status" value="1"/>
</dbReference>
<evidence type="ECO:0000259" key="6">
    <source>
        <dbReference type="PROSITE" id="PS00486"/>
    </source>
</evidence>
<proteinExistence type="inferred from homology"/>
<dbReference type="PANTHER" id="PTHR11361:SF148">
    <property type="entry name" value="DNA MISMATCH REPAIR PROTEIN MSH6"/>
    <property type="match status" value="1"/>
</dbReference>
<dbReference type="GO" id="GO:0005524">
    <property type="term" value="F:ATP binding"/>
    <property type="evidence" value="ECO:0007669"/>
    <property type="project" value="UniProtKB-KW"/>
</dbReference>
<dbReference type="GO" id="GO:0006298">
    <property type="term" value="P:mismatch repair"/>
    <property type="evidence" value="ECO:0007669"/>
    <property type="project" value="InterPro"/>
</dbReference>
<dbReference type="AlphaFoldDB" id="A0A388LG36"/>
<dbReference type="PROSITE" id="PS00486">
    <property type="entry name" value="DNA_MISMATCH_REPAIR_2"/>
    <property type="match status" value="1"/>
</dbReference>
<evidence type="ECO:0000256" key="5">
    <source>
        <dbReference type="SAM" id="MobiDB-lite"/>
    </source>
</evidence>
<evidence type="ECO:0000256" key="2">
    <source>
        <dbReference type="ARBA" id="ARBA00022741"/>
    </source>
</evidence>
<dbReference type="InterPro" id="IPR045076">
    <property type="entry name" value="MutS"/>
</dbReference>
<dbReference type="STRING" id="69332.A0A388LG36"/>
<evidence type="ECO:0000256" key="1">
    <source>
        <dbReference type="ARBA" id="ARBA00006271"/>
    </source>
</evidence>
<evidence type="ECO:0000256" key="4">
    <source>
        <dbReference type="ARBA" id="ARBA00023125"/>
    </source>
</evidence>
<dbReference type="Gramene" id="GBG81276">
    <property type="protein sequence ID" value="GBG81276"/>
    <property type="gene ID" value="CBR_g31950"/>
</dbReference>
<dbReference type="SMART" id="SM00534">
    <property type="entry name" value="MUTSac"/>
    <property type="match status" value="1"/>
</dbReference>
<feature type="compositionally biased region" description="Basic and acidic residues" evidence="5">
    <location>
        <begin position="413"/>
        <end position="427"/>
    </location>
</feature>
<evidence type="ECO:0000313" key="7">
    <source>
        <dbReference type="EMBL" id="GBG81276.1"/>
    </source>
</evidence>
<dbReference type="GO" id="GO:0030983">
    <property type="term" value="F:mismatched DNA binding"/>
    <property type="evidence" value="ECO:0007669"/>
    <property type="project" value="InterPro"/>
</dbReference>
<protein>
    <recommendedName>
        <fullName evidence="6">DNA mismatch repair proteins mutS family domain-containing protein</fullName>
    </recommendedName>
</protein>
<feature type="region of interest" description="Disordered" evidence="5">
    <location>
        <begin position="214"/>
        <end position="240"/>
    </location>
</feature>
<dbReference type="OrthoDB" id="10252754at2759"/>
<feature type="domain" description="DNA mismatch repair proteins mutS family" evidence="6">
    <location>
        <begin position="320"/>
        <end position="336"/>
    </location>
</feature>